<evidence type="ECO:0000313" key="8">
    <source>
        <dbReference type="Proteomes" id="UP000024329"/>
    </source>
</evidence>
<gene>
    <name evidence="6" type="ORF">BES08_21320</name>
    <name evidence="7" type="ORF">BV97_05626</name>
</gene>
<dbReference type="OrthoDB" id="2356263at2"/>
<dbReference type="Gene3D" id="1.10.357.10">
    <property type="entry name" value="Tetracycline Repressor, domain 2"/>
    <property type="match status" value="1"/>
</dbReference>
<dbReference type="SUPFAM" id="SSF48498">
    <property type="entry name" value="Tetracyclin repressor-like, C-terminal domain"/>
    <property type="match status" value="1"/>
</dbReference>
<sequence>MTEMGTSGRYSTSTKGEATRNRILDASEVLFAQSGYIGTSLRDIARAADVRMGLVHYHFGNKHLILDAVLERKLDLLRGTIAASFARAEAGGKFGLEEIVTAFILPFLQAASRLDDPLRNYMVMTSHLMSSYRLPELRPILAKLSVVSQILIDRLREYRPDIAERELLAGVYLIEAALIFMVQDPGFLDDISAGHHSVARLEDMAAPALRFFASGLESLKGT</sequence>
<evidence type="ECO:0000256" key="2">
    <source>
        <dbReference type="ARBA" id="ARBA00023125"/>
    </source>
</evidence>
<dbReference type="Proteomes" id="UP000024329">
    <property type="component" value="Unassembled WGS sequence"/>
</dbReference>
<dbReference type="EMBL" id="CP017076">
    <property type="protein sequence ID" value="AOR79384.1"/>
    <property type="molecule type" value="Genomic_DNA"/>
</dbReference>
<dbReference type="InterPro" id="IPR041586">
    <property type="entry name" value="PsrA_TetR_C"/>
</dbReference>
<evidence type="ECO:0000313" key="9">
    <source>
        <dbReference type="Proteomes" id="UP000094626"/>
    </source>
</evidence>
<keyword evidence="6" id="KW-0614">Plasmid</keyword>
<dbReference type="Pfam" id="PF17939">
    <property type="entry name" value="TetR_C_30"/>
    <property type="match status" value="1"/>
</dbReference>
<accession>A0A031J4W0</accession>
<reference evidence="6" key="2">
    <citation type="submission" date="2016-08" db="EMBL/GenBank/DDBJ databases">
        <authorList>
            <person name="Seilhamer J.J."/>
        </authorList>
    </citation>
    <scope>NUCLEOTIDE SEQUENCE [LARGE SCALE GENOMIC DNA]</scope>
    <source>
        <strain evidence="6">SA1</strain>
        <plasmid evidence="6">pSA1</plasmid>
    </source>
</reference>
<dbReference type="RefSeq" id="WP_036530941.1">
    <property type="nucleotide sequence ID" value="NZ_CP017076.1"/>
</dbReference>
<feature type="DNA-binding region" description="H-T-H motif" evidence="4">
    <location>
        <begin position="40"/>
        <end position="59"/>
    </location>
</feature>
<reference evidence="7 8" key="1">
    <citation type="submission" date="2014-03" db="EMBL/GenBank/DDBJ databases">
        <title>Whole genome sequence of Novosphingobium resinovorum KF1.</title>
        <authorList>
            <person name="Gan H.M."/>
            <person name="Gan H.Y."/>
            <person name="Chew T.H."/>
            <person name="Savka M.A."/>
        </authorList>
    </citation>
    <scope>NUCLEOTIDE SEQUENCE [LARGE SCALE GENOMIC DNA]</scope>
    <source>
        <strain evidence="7 8">KF1</strain>
    </source>
</reference>
<dbReference type="InterPro" id="IPR009057">
    <property type="entry name" value="Homeodomain-like_sf"/>
</dbReference>
<dbReference type="InterPro" id="IPR001647">
    <property type="entry name" value="HTH_TetR"/>
</dbReference>
<dbReference type="Proteomes" id="UP000094626">
    <property type="component" value="Plasmid pSA1"/>
</dbReference>
<dbReference type="KEGG" id="nre:BES08_21320"/>
<dbReference type="InterPro" id="IPR050109">
    <property type="entry name" value="HTH-type_TetR-like_transc_reg"/>
</dbReference>
<evidence type="ECO:0000313" key="6">
    <source>
        <dbReference type="EMBL" id="AOR79384.1"/>
    </source>
</evidence>
<keyword evidence="3" id="KW-0804">Transcription</keyword>
<dbReference type="PANTHER" id="PTHR30055:SF234">
    <property type="entry name" value="HTH-TYPE TRANSCRIPTIONAL REGULATOR BETI"/>
    <property type="match status" value="1"/>
</dbReference>
<feature type="domain" description="HTH tetR-type" evidence="5">
    <location>
        <begin position="17"/>
        <end position="77"/>
    </location>
</feature>
<evidence type="ECO:0000259" key="5">
    <source>
        <dbReference type="PROSITE" id="PS50977"/>
    </source>
</evidence>
<dbReference type="GO" id="GO:0003700">
    <property type="term" value="F:DNA-binding transcription factor activity"/>
    <property type="evidence" value="ECO:0007669"/>
    <property type="project" value="TreeGrafter"/>
</dbReference>
<keyword evidence="2 4" id="KW-0238">DNA-binding</keyword>
<dbReference type="PROSITE" id="PS50977">
    <property type="entry name" value="HTH_TETR_2"/>
    <property type="match status" value="1"/>
</dbReference>
<evidence type="ECO:0000256" key="4">
    <source>
        <dbReference type="PROSITE-ProRule" id="PRU00335"/>
    </source>
</evidence>
<organism evidence="7 8">
    <name type="scientific">Novosphingobium resinovorum</name>
    <dbReference type="NCBI Taxonomy" id="158500"/>
    <lineage>
        <taxon>Bacteria</taxon>
        <taxon>Pseudomonadati</taxon>
        <taxon>Pseudomonadota</taxon>
        <taxon>Alphaproteobacteria</taxon>
        <taxon>Sphingomonadales</taxon>
        <taxon>Sphingomonadaceae</taxon>
        <taxon>Novosphingobium</taxon>
    </lineage>
</organism>
<dbReference type="SUPFAM" id="SSF46689">
    <property type="entry name" value="Homeodomain-like"/>
    <property type="match status" value="1"/>
</dbReference>
<dbReference type="InterPro" id="IPR036271">
    <property type="entry name" value="Tet_transcr_reg_TetR-rel_C_sf"/>
</dbReference>
<geneLocation type="plasmid" evidence="6 9">
    <name>pSA1</name>
</geneLocation>
<name>A0A031J4W0_9SPHN</name>
<dbReference type="GO" id="GO:0000976">
    <property type="term" value="F:transcription cis-regulatory region binding"/>
    <property type="evidence" value="ECO:0007669"/>
    <property type="project" value="TreeGrafter"/>
</dbReference>
<keyword evidence="1" id="KW-0805">Transcription regulation</keyword>
<dbReference type="EMBL" id="JFYZ01000080">
    <property type="protein sequence ID" value="EZP68518.1"/>
    <property type="molecule type" value="Genomic_DNA"/>
</dbReference>
<evidence type="ECO:0000256" key="3">
    <source>
        <dbReference type="ARBA" id="ARBA00023163"/>
    </source>
</evidence>
<dbReference type="Pfam" id="PF00440">
    <property type="entry name" value="TetR_N"/>
    <property type="match status" value="1"/>
</dbReference>
<dbReference type="AlphaFoldDB" id="A0A031J4W0"/>
<protein>
    <submittedName>
        <fullName evidence="6 7">Transcriptional regulator</fullName>
    </submittedName>
</protein>
<evidence type="ECO:0000256" key="1">
    <source>
        <dbReference type="ARBA" id="ARBA00023015"/>
    </source>
</evidence>
<evidence type="ECO:0000313" key="7">
    <source>
        <dbReference type="EMBL" id="EZP68518.1"/>
    </source>
</evidence>
<keyword evidence="9" id="KW-1185">Reference proteome</keyword>
<proteinExistence type="predicted"/>
<dbReference type="PATRIC" id="fig|158500.4.peg.5705"/>
<reference evidence="9" key="3">
    <citation type="journal article" date="2017" name="J. Biotechnol.">
        <title>Complete genome sequence of Novosphingobium resinovorum SA1, a versatile xenobiotic-degrading bacterium capable of utilizing sulfanilic acid.</title>
        <authorList>
            <person name="Hegedus B."/>
            <person name="Kos P.B."/>
            <person name="Balint B."/>
            <person name="Maroti G."/>
            <person name="Gan H.M."/>
            <person name="Perei K."/>
            <person name="Rakhely G."/>
        </authorList>
    </citation>
    <scope>NUCLEOTIDE SEQUENCE [LARGE SCALE GENOMIC DNA]</scope>
    <source>
        <strain evidence="9">SA1</strain>
    </source>
</reference>
<dbReference type="PRINTS" id="PR00455">
    <property type="entry name" value="HTHTETR"/>
</dbReference>
<dbReference type="eggNOG" id="COG1309">
    <property type="taxonomic scope" value="Bacteria"/>
</dbReference>
<dbReference type="PANTHER" id="PTHR30055">
    <property type="entry name" value="HTH-TYPE TRANSCRIPTIONAL REGULATOR RUTR"/>
    <property type="match status" value="1"/>
</dbReference>